<dbReference type="CDD" id="cd04238">
    <property type="entry name" value="AAK_NAGK-like"/>
    <property type="match status" value="1"/>
</dbReference>
<reference evidence="11 12" key="1">
    <citation type="submission" date="2020-02" db="EMBL/GenBank/DDBJ databases">
        <authorList>
            <person name="Zheng R.K."/>
            <person name="Sun C.M."/>
        </authorList>
    </citation>
    <scope>NUCLEOTIDE SEQUENCE [LARGE SCALE GENOMIC DNA]</scope>
    <source>
        <strain evidence="12">rifampicinis</strain>
    </source>
</reference>
<keyword evidence="4 9" id="KW-0808">Transferase</keyword>
<feature type="binding site" evidence="9">
    <location>
        <position position="62"/>
    </location>
    <ligand>
        <name>substrate</name>
    </ligand>
</feature>
<evidence type="ECO:0000256" key="1">
    <source>
        <dbReference type="ARBA" id="ARBA00004828"/>
    </source>
</evidence>
<comment type="subcellular location">
    <subcellularLocation>
        <location evidence="9">Cytoplasm</location>
    </subcellularLocation>
</comment>
<dbReference type="EMBL" id="CP062983">
    <property type="protein sequence ID" value="QPC80706.1"/>
    <property type="molecule type" value="Genomic_DNA"/>
</dbReference>
<feature type="binding site" evidence="9">
    <location>
        <begin position="40"/>
        <end position="41"/>
    </location>
    <ligand>
        <name>substrate</name>
    </ligand>
</feature>
<dbReference type="InterPro" id="IPR001048">
    <property type="entry name" value="Asp/Glu/Uridylate_kinase"/>
</dbReference>
<keyword evidence="6 9" id="KW-0418">Kinase</keyword>
<dbReference type="AlphaFoldDB" id="A0A7S8E5F1"/>
<dbReference type="RefSeq" id="WP_195168781.1">
    <property type="nucleotide sequence ID" value="NZ_CP062983.1"/>
</dbReference>
<dbReference type="PANTHER" id="PTHR23342">
    <property type="entry name" value="N-ACETYLGLUTAMATE SYNTHASE"/>
    <property type="match status" value="1"/>
</dbReference>
<dbReference type="GO" id="GO:0005737">
    <property type="term" value="C:cytoplasm"/>
    <property type="evidence" value="ECO:0007669"/>
    <property type="project" value="UniProtKB-SubCell"/>
</dbReference>
<dbReference type="Gene3D" id="3.40.1160.10">
    <property type="entry name" value="Acetylglutamate kinase-like"/>
    <property type="match status" value="1"/>
</dbReference>
<dbReference type="Proteomes" id="UP000594468">
    <property type="component" value="Chromosome"/>
</dbReference>
<dbReference type="PANTHER" id="PTHR23342:SF0">
    <property type="entry name" value="N-ACETYLGLUTAMATE SYNTHASE, MITOCHONDRIAL"/>
    <property type="match status" value="1"/>
</dbReference>
<name>A0A7S8E5F1_9CHLR</name>
<evidence type="ECO:0000256" key="7">
    <source>
        <dbReference type="ARBA" id="ARBA00022840"/>
    </source>
</evidence>
<evidence type="ECO:0000256" key="6">
    <source>
        <dbReference type="ARBA" id="ARBA00022777"/>
    </source>
</evidence>
<sequence length="262" mass="28003">MTETWVIKISGHELGDEDFLATFAQTIADLPQNVVIVHGGGKEISELQTRLGIETHFADGVRITDADSLALVEMVLCGVVNKRLVRVLLNAGVQAIGLSGVDMGMVQATKLVHPTIDMIYTGQVASLHIDPLRRFIEQGLTPVLAPICYGGAHNYNVNADHVAGALAAALHAERVVFISNVPGVLVDEVVMPQATPSEVDALIADGTIYGGMIPKVQTALHVLQDGVPSATITNLDGLRQQTGTTFIQEAVQEEQKEVEENE</sequence>
<comment type="pathway">
    <text evidence="1 9">Amino-acid biosynthesis; L-arginine biosynthesis; N(2)-acetyl-L-ornithine from L-glutamate: step 2/4.</text>
</comment>
<comment type="similarity">
    <text evidence="9">Belongs to the acetylglutamate kinase family. ArgB subfamily.</text>
</comment>
<evidence type="ECO:0000259" key="10">
    <source>
        <dbReference type="Pfam" id="PF00696"/>
    </source>
</evidence>
<comment type="catalytic activity">
    <reaction evidence="8 9">
        <text>N-acetyl-L-glutamate + ATP = N-acetyl-L-glutamyl 5-phosphate + ADP</text>
        <dbReference type="Rhea" id="RHEA:14629"/>
        <dbReference type="ChEBI" id="CHEBI:30616"/>
        <dbReference type="ChEBI" id="CHEBI:44337"/>
        <dbReference type="ChEBI" id="CHEBI:57936"/>
        <dbReference type="ChEBI" id="CHEBI:456216"/>
        <dbReference type="EC" id="2.7.2.8"/>
    </reaction>
</comment>
<evidence type="ECO:0000256" key="2">
    <source>
        <dbReference type="ARBA" id="ARBA00022571"/>
    </source>
</evidence>
<dbReference type="InterPro" id="IPR036393">
    <property type="entry name" value="AceGlu_kinase-like_sf"/>
</dbReference>
<feature type="site" description="Transition state stabilizer" evidence="9">
    <location>
        <position position="8"/>
    </location>
</feature>
<keyword evidence="9" id="KW-0963">Cytoplasm</keyword>
<feature type="domain" description="Aspartate/glutamate/uridylate kinase" evidence="10">
    <location>
        <begin position="4"/>
        <end position="234"/>
    </location>
</feature>
<dbReference type="InterPro" id="IPR004662">
    <property type="entry name" value="AcgluKinase_fam"/>
</dbReference>
<keyword evidence="7 9" id="KW-0067">ATP-binding</keyword>
<evidence type="ECO:0000256" key="5">
    <source>
        <dbReference type="ARBA" id="ARBA00022741"/>
    </source>
</evidence>
<evidence type="ECO:0000313" key="11">
    <source>
        <dbReference type="EMBL" id="QPC80706.1"/>
    </source>
</evidence>
<evidence type="ECO:0000256" key="8">
    <source>
        <dbReference type="ARBA" id="ARBA00048141"/>
    </source>
</evidence>
<dbReference type="SUPFAM" id="SSF53633">
    <property type="entry name" value="Carbamate kinase-like"/>
    <property type="match status" value="1"/>
</dbReference>
<gene>
    <name evidence="9 11" type="primary">argB</name>
    <name evidence="11" type="ORF">G4Y79_13390</name>
</gene>
<comment type="function">
    <text evidence="9">Catalyzes the ATP-dependent phosphorylation of N-acetyl-L-glutamate.</text>
</comment>
<keyword evidence="12" id="KW-1185">Reference proteome</keyword>
<dbReference type="KEGG" id="pmet:G4Y79_13390"/>
<evidence type="ECO:0000256" key="3">
    <source>
        <dbReference type="ARBA" id="ARBA00022605"/>
    </source>
</evidence>
<proteinExistence type="inferred from homology"/>
<protein>
    <recommendedName>
        <fullName evidence="9">Acetylglutamate kinase</fullName>
        <ecNumber evidence="9">2.7.2.8</ecNumber>
    </recommendedName>
    <alternativeName>
        <fullName evidence="9">N-acetyl-L-glutamate 5-phosphotransferase</fullName>
    </alternativeName>
    <alternativeName>
        <fullName evidence="9">NAG kinase</fullName>
        <shortName evidence="9">NAGK</shortName>
    </alternativeName>
</protein>
<dbReference type="NCBIfam" id="TIGR00761">
    <property type="entry name" value="argB"/>
    <property type="match status" value="1"/>
</dbReference>
<feature type="binding site" evidence="9">
    <location>
        <position position="156"/>
    </location>
    <ligand>
        <name>substrate</name>
    </ligand>
</feature>
<dbReference type="UniPathway" id="UPA00068">
    <property type="reaction ID" value="UER00107"/>
</dbReference>
<dbReference type="GO" id="GO:0042450">
    <property type="term" value="P:L-arginine biosynthetic process via ornithine"/>
    <property type="evidence" value="ECO:0007669"/>
    <property type="project" value="UniProtKB-UniRule"/>
</dbReference>
<accession>A0A7S8E5F1</accession>
<evidence type="ECO:0000256" key="4">
    <source>
        <dbReference type="ARBA" id="ARBA00022679"/>
    </source>
</evidence>
<evidence type="ECO:0000256" key="9">
    <source>
        <dbReference type="HAMAP-Rule" id="MF_00082"/>
    </source>
</evidence>
<dbReference type="GO" id="GO:0003991">
    <property type="term" value="F:acetylglutamate kinase activity"/>
    <property type="evidence" value="ECO:0007669"/>
    <property type="project" value="UniProtKB-UniRule"/>
</dbReference>
<dbReference type="Pfam" id="PF00696">
    <property type="entry name" value="AA_kinase"/>
    <property type="match status" value="1"/>
</dbReference>
<keyword evidence="2 9" id="KW-0055">Arginine biosynthesis</keyword>
<evidence type="ECO:0000313" key="12">
    <source>
        <dbReference type="Proteomes" id="UP000594468"/>
    </source>
</evidence>
<dbReference type="InterPro" id="IPR037528">
    <property type="entry name" value="ArgB"/>
</dbReference>
<dbReference type="PIRSF" id="PIRSF000728">
    <property type="entry name" value="NAGK"/>
    <property type="match status" value="1"/>
</dbReference>
<keyword evidence="3 9" id="KW-0028">Amino-acid biosynthesis</keyword>
<organism evidence="11 12">
    <name type="scientific">Phototrophicus methaneseepsis</name>
    <dbReference type="NCBI Taxonomy" id="2710758"/>
    <lineage>
        <taxon>Bacteria</taxon>
        <taxon>Bacillati</taxon>
        <taxon>Chloroflexota</taxon>
        <taxon>Candidatus Thermofontia</taxon>
        <taxon>Phototrophicales</taxon>
        <taxon>Phototrophicaceae</taxon>
        <taxon>Phototrophicus</taxon>
    </lineage>
</organism>
<dbReference type="EC" id="2.7.2.8" evidence="9"/>
<feature type="site" description="Transition state stabilizer" evidence="9">
    <location>
        <position position="215"/>
    </location>
</feature>
<dbReference type="HAMAP" id="MF_00082">
    <property type="entry name" value="ArgB"/>
    <property type="match status" value="1"/>
</dbReference>
<keyword evidence="5 9" id="KW-0547">Nucleotide-binding</keyword>
<dbReference type="GO" id="GO:0005524">
    <property type="term" value="F:ATP binding"/>
    <property type="evidence" value="ECO:0007669"/>
    <property type="project" value="UniProtKB-UniRule"/>
</dbReference>